<dbReference type="Gene3D" id="1.10.260.40">
    <property type="entry name" value="lambda repressor-like DNA-binding domains"/>
    <property type="match status" value="1"/>
</dbReference>
<dbReference type="InterPro" id="IPR001387">
    <property type="entry name" value="Cro/C1-type_HTH"/>
</dbReference>
<evidence type="ECO:0000259" key="1">
    <source>
        <dbReference type="PROSITE" id="PS50943"/>
    </source>
</evidence>
<dbReference type="SUPFAM" id="SSF47413">
    <property type="entry name" value="lambda repressor-like DNA-binding domains"/>
    <property type="match status" value="1"/>
</dbReference>
<dbReference type="EMBL" id="FWXB01000032">
    <property type="protein sequence ID" value="SMC14623.1"/>
    <property type="molecule type" value="Genomic_DNA"/>
</dbReference>
<dbReference type="GO" id="GO:0003677">
    <property type="term" value="F:DNA binding"/>
    <property type="evidence" value="ECO:0007669"/>
    <property type="project" value="InterPro"/>
</dbReference>
<dbReference type="Pfam" id="PF17765">
    <property type="entry name" value="MLTR_LBD"/>
    <property type="match status" value="1"/>
</dbReference>
<evidence type="ECO:0000313" key="2">
    <source>
        <dbReference type="EMBL" id="SMC14623.1"/>
    </source>
</evidence>
<proteinExistence type="predicted"/>
<feature type="domain" description="HTH cro/C1-type" evidence="1">
    <location>
        <begin position="8"/>
        <end position="62"/>
    </location>
</feature>
<dbReference type="SMART" id="SM00530">
    <property type="entry name" value="HTH_XRE"/>
    <property type="match status" value="1"/>
</dbReference>
<dbReference type="AlphaFoldDB" id="A0A1X7BYG2"/>
<dbReference type="Proteomes" id="UP000193224">
    <property type="component" value="Unassembled WGS sequence"/>
</dbReference>
<name>A0A1X7BYG2_9RHOB</name>
<reference evidence="2 3" key="1">
    <citation type="submission" date="2017-03" db="EMBL/GenBank/DDBJ databases">
        <authorList>
            <person name="Afonso C.L."/>
            <person name="Miller P.J."/>
            <person name="Scott M.A."/>
            <person name="Spackman E."/>
            <person name="Goraichik I."/>
            <person name="Dimitrov K.M."/>
            <person name="Suarez D.L."/>
            <person name="Swayne D.E."/>
        </authorList>
    </citation>
    <scope>NUCLEOTIDE SEQUENCE [LARGE SCALE GENOMIC DNA]</scope>
    <source>
        <strain evidence="2 3">CECT 7745</strain>
    </source>
</reference>
<dbReference type="PANTHER" id="PTHR35010:SF4">
    <property type="entry name" value="BLL5781 PROTEIN"/>
    <property type="match status" value="1"/>
</dbReference>
<dbReference type="CDD" id="cd00093">
    <property type="entry name" value="HTH_XRE"/>
    <property type="match status" value="1"/>
</dbReference>
<organism evidence="2 3">
    <name type="scientific">Roseovarius aestuarii</name>
    <dbReference type="NCBI Taxonomy" id="475083"/>
    <lineage>
        <taxon>Bacteria</taxon>
        <taxon>Pseudomonadati</taxon>
        <taxon>Pseudomonadota</taxon>
        <taxon>Alphaproteobacteria</taxon>
        <taxon>Rhodobacterales</taxon>
        <taxon>Roseobacteraceae</taxon>
        <taxon>Roseovarius</taxon>
    </lineage>
</organism>
<keyword evidence="3" id="KW-1185">Reference proteome</keyword>
<evidence type="ECO:0000313" key="3">
    <source>
        <dbReference type="Proteomes" id="UP000193224"/>
    </source>
</evidence>
<dbReference type="InterPro" id="IPR010982">
    <property type="entry name" value="Lambda_DNA-bd_dom_sf"/>
</dbReference>
<dbReference type="Gene3D" id="3.30.450.180">
    <property type="match status" value="1"/>
</dbReference>
<dbReference type="PANTHER" id="PTHR35010">
    <property type="entry name" value="BLL4672 PROTEIN-RELATED"/>
    <property type="match status" value="1"/>
</dbReference>
<dbReference type="RefSeq" id="WP_085802514.1">
    <property type="nucleotide sequence ID" value="NZ_FWXB01000032.1"/>
</dbReference>
<sequence>MTSYPNLLKEWRNHRRMSQLSLAVEADVSARHISFLETGRSRPSPEMIVHLSEVMEVPMDARNQMMRAAGFAPRYTAIPLDDTAMAPIRDAVAWTLERHAPYPGLVLDRLWRIIKLNDPAAMLFAPLGLGEGLSLLDLLTNPMMADVVENWPEVAHYTMLRLRAESAAAGGILELEAAIKTLAAHAYTSSNAVMGPSIPTVYRFAGQRLSMFGTIAQFSTVADETLDDLKVELFFPADDESAALLTALANQPDIT</sequence>
<dbReference type="Pfam" id="PF01381">
    <property type="entry name" value="HTH_3"/>
    <property type="match status" value="1"/>
</dbReference>
<accession>A0A1X7BYG2</accession>
<protein>
    <submittedName>
        <fullName evidence="2">Helix-turn-helix protein</fullName>
    </submittedName>
</protein>
<gene>
    <name evidence="2" type="ORF">ROA7745_04492</name>
</gene>
<dbReference type="PROSITE" id="PS50943">
    <property type="entry name" value="HTH_CROC1"/>
    <property type="match status" value="1"/>
</dbReference>
<dbReference type="InterPro" id="IPR041413">
    <property type="entry name" value="MLTR_LBD"/>
</dbReference>
<dbReference type="OrthoDB" id="9785973at2"/>